<gene>
    <name evidence="4" type="ORF">DOS83_07125</name>
</gene>
<dbReference type="SUPFAM" id="SSF46689">
    <property type="entry name" value="Homeodomain-like"/>
    <property type="match status" value="1"/>
</dbReference>
<dbReference type="InterPro" id="IPR009057">
    <property type="entry name" value="Homeodomain-like_sf"/>
</dbReference>
<feature type="DNA-binding region" description="H-T-H motif" evidence="2">
    <location>
        <begin position="32"/>
        <end position="51"/>
    </location>
</feature>
<dbReference type="PANTHER" id="PTHR43479">
    <property type="entry name" value="ACREF/ENVCD OPERON REPRESSOR-RELATED"/>
    <property type="match status" value="1"/>
</dbReference>
<dbReference type="GO" id="GO:0003677">
    <property type="term" value="F:DNA binding"/>
    <property type="evidence" value="ECO:0007669"/>
    <property type="project" value="UniProtKB-UniRule"/>
</dbReference>
<keyword evidence="1 2" id="KW-0238">DNA-binding</keyword>
<protein>
    <submittedName>
        <fullName evidence="4">TetR/AcrR family transcriptional regulator</fullName>
    </submittedName>
</protein>
<proteinExistence type="predicted"/>
<dbReference type="EMBL" id="QKXQ01000331">
    <property type="protein sequence ID" value="REH94801.1"/>
    <property type="molecule type" value="Genomic_DNA"/>
</dbReference>
<evidence type="ECO:0000313" key="4">
    <source>
        <dbReference type="EMBL" id="REH94801.1"/>
    </source>
</evidence>
<dbReference type="InterPro" id="IPR050624">
    <property type="entry name" value="HTH-type_Tx_Regulator"/>
</dbReference>
<dbReference type="Pfam" id="PF00440">
    <property type="entry name" value="TetR_N"/>
    <property type="match status" value="1"/>
</dbReference>
<organism evidence="4 5">
    <name type="scientific">Staphylococcus felis</name>
    <dbReference type="NCBI Taxonomy" id="46127"/>
    <lineage>
        <taxon>Bacteria</taxon>
        <taxon>Bacillati</taxon>
        <taxon>Bacillota</taxon>
        <taxon>Bacilli</taxon>
        <taxon>Bacillales</taxon>
        <taxon>Staphylococcaceae</taxon>
        <taxon>Staphylococcus</taxon>
    </lineage>
</organism>
<dbReference type="AlphaFoldDB" id="A0A3E0IPA1"/>
<sequence length="189" mass="22545">MSKADLRIQKTLSKLTHAFIELLETDLLTKITINQICTRAKVHRTTFYKHFKDKYDLLKYTCNVLTRPFFDIEFDTRIETPFTSIEQTFTPQMIRVLKVQKEDPLFYDVAMTLFSQSFSDEIHSKRDELIFKEVFPIELFSYIYASTIISMNQWRIHQNLEFNAKDLDDIYQSFMNAKILKQKETDITP</sequence>
<dbReference type="Proteomes" id="UP000256562">
    <property type="component" value="Unassembled WGS sequence"/>
</dbReference>
<dbReference type="PANTHER" id="PTHR43479:SF16">
    <property type="entry name" value="HTH TETR-TYPE DOMAIN-CONTAINING PROTEIN"/>
    <property type="match status" value="1"/>
</dbReference>
<dbReference type="RefSeq" id="WP_116094451.1">
    <property type="nucleotide sequence ID" value="NZ_QKXQ01000331.1"/>
</dbReference>
<evidence type="ECO:0000313" key="5">
    <source>
        <dbReference type="Proteomes" id="UP000256562"/>
    </source>
</evidence>
<dbReference type="PROSITE" id="PS50977">
    <property type="entry name" value="HTH_TETR_2"/>
    <property type="match status" value="1"/>
</dbReference>
<evidence type="ECO:0000259" key="3">
    <source>
        <dbReference type="PROSITE" id="PS50977"/>
    </source>
</evidence>
<dbReference type="InterPro" id="IPR001647">
    <property type="entry name" value="HTH_TetR"/>
</dbReference>
<name>A0A3E0IPA1_9STAP</name>
<dbReference type="OrthoDB" id="9810250at2"/>
<dbReference type="Gene3D" id="1.10.357.10">
    <property type="entry name" value="Tetracycline Repressor, domain 2"/>
    <property type="match status" value="1"/>
</dbReference>
<feature type="domain" description="HTH tetR-type" evidence="3">
    <location>
        <begin position="9"/>
        <end position="69"/>
    </location>
</feature>
<accession>A0A3E0IPA1</accession>
<comment type="caution">
    <text evidence="4">The sequence shown here is derived from an EMBL/GenBank/DDBJ whole genome shotgun (WGS) entry which is preliminary data.</text>
</comment>
<evidence type="ECO:0000256" key="2">
    <source>
        <dbReference type="PROSITE-ProRule" id="PRU00335"/>
    </source>
</evidence>
<evidence type="ECO:0000256" key="1">
    <source>
        <dbReference type="ARBA" id="ARBA00023125"/>
    </source>
</evidence>
<reference evidence="4 5" key="1">
    <citation type="journal article" date="2018" name="Vet. Microbiol.">
        <title>Characterisation of Staphylococcus felis isolated from cats using whole genome sequencing.</title>
        <authorList>
            <person name="Worthing K."/>
            <person name="Pang S."/>
            <person name="Trott D.J."/>
            <person name="Abraham S."/>
            <person name="Coombs G.W."/>
            <person name="Jordan D."/>
            <person name="McIntyre L."/>
            <person name="Davies M.R."/>
            <person name="Norris J."/>
        </authorList>
    </citation>
    <scope>NUCLEOTIDE SEQUENCE [LARGE SCALE GENOMIC DNA]</scope>
    <source>
        <strain evidence="4 5">F9</strain>
    </source>
</reference>